<evidence type="ECO:0000313" key="1">
    <source>
        <dbReference type="EMBL" id="SMC03171.1"/>
    </source>
</evidence>
<dbReference type="STRING" id="28034.BFX07_09490"/>
<name>A0A1W1WA49_SULTA</name>
<dbReference type="InterPro" id="IPR036412">
    <property type="entry name" value="HAD-like_sf"/>
</dbReference>
<evidence type="ECO:0000313" key="2">
    <source>
        <dbReference type="Proteomes" id="UP000192660"/>
    </source>
</evidence>
<organism evidence="1 2">
    <name type="scientific">Sulfobacillus thermosulfidooxidans (strain DSM 9293 / VKM B-1269 / AT-1)</name>
    <dbReference type="NCBI Taxonomy" id="929705"/>
    <lineage>
        <taxon>Bacteria</taxon>
        <taxon>Bacillati</taxon>
        <taxon>Bacillota</taxon>
        <taxon>Clostridia</taxon>
        <taxon>Eubacteriales</taxon>
        <taxon>Clostridiales Family XVII. Incertae Sedis</taxon>
        <taxon>Sulfobacillus</taxon>
    </lineage>
</organism>
<protein>
    <submittedName>
        <fullName evidence="1">FMN phosphatase YigB, HAD superfamily</fullName>
    </submittedName>
</protein>
<reference evidence="2" key="1">
    <citation type="submission" date="2017-04" db="EMBL/GenBank/DDBJ databases">
        <authorList>
            <person name="Varghese N."/>
            <person name="Submissions S."/>
        </authorList>
    </citation>
    <scope>NUCLEOTIDE SEQUENCE [LARGE SCALE GENOMIC DNA]</scope>
    <source>
        <strain evidence="2">DSM 9293</strain>
    </source>
</reference>
<dbReference type="RefSeq" id="WP_020374319.1">
    <property type="nucleotide sequence ID" value="NZ_FWWY01000001.1"/>
</dbReference>
<dbReference type="InterPro" id="IPR023214">
    <property type="entry name" value="HAD_sf"/>
</dbReference>
<dbReference type="Gene3D" id="3.40.50.1000">
    <property type="entry name" value="HAD superfamily/HAD-like"/>
    <property type="match status" value="1"/>
</dbReference>
<dbReference type="SUPFAM" id="SSF56784">
    <property type="entry name" value="HAD-like"/>
    <property type="match status" value="1"/>
</dbReference>
<keyword evidence="2" id="KW-1185">Reference proteome</keyword>
<dbReference type="Proteomes" id="UP000192660">
    <property type="component" value="Unassembled WGS sequence"/>
</dbReference>
<sequence>MLTRPLNISCDFDGTLMQNPYWRLHLKPWLISFSQSHRQSWAQLWQLMRQESLSRLQKGQSTEAYDWKDIVQTLFQTHLPDPVVPPRAQVLPLVYPDVWDFLHWSVSYPVRLHLVTNGFMTNQLPYLKALGWDKILASWTGSESGFTKPDPRIFDGIPDLDVHIGDRLAHDVLGAKRASIFAVHLRRNDVGEEQDGLDPLSPAHYQADLTIKTLKEMPQAIARLLPNIMTRKAGWLCKEF</sequence>
<proteinExistence type="predicted"/>
<dbReference type="AlphaFoldDB" id="A0A1W1WA49"/>
<gene>
    <name evidence="1" type="ORF">SAMN00768000_0950</name>
</gene>
<dbReference type="EMBL" id="FWWY01000001">
    <property type="protein sequence ID" value="SMC03171.1"/>
    <property type="molecule type" value="Genomic_DNA"/>
</dbReference>
<accession>A0A1W1WA49</accession>
<dbReference type="OrthoDB" id="25198at2"/>